<sequence precursor="true">MLKRPVNSSRLMKIRVKVDTERSAGIFLLACMLVLPTFAAGDPFSGTWKLNVAKSKLQSPAPESDTVRIEIEGNDLTIQQEGVDDKGEPFKLTVQGGFDDSRYGITGSRYADAISFRRPGGRHIVAEVRKAGVAVAWFDAEVSGNTMKVNFSVLDPEGKEVKSLAVLQRDNP</sequence>
<dbReference type="KEGG" id="sus:Acid_5752"/>
<gene>
    <name evidence="1" type="ordered locus">Acid_5752</name>
</gene>
<dbReference type="HOGENOM" id="CLU_1712077_0_0_0"/>
<name>Q01UH1_SOLUE</name>
<accession>Q01UH1</accession>
<dbReference type="AlphaFoldDB" id="Q01UH1"/>
<evidence type="ECO:0000313" key="1">
    <source>
        <dbReference type="EMBL" id="ABJ86699.1"/>
    </source>
</evidence>
<dbReference type="eggNOG" id="ENOG5033MT0">
    <property type="taxonomic scope" value="Bacteria"/>
</dbReference>
<reference evidence="1" key="1">
    <citation type="submission" date="2006-10" db="EMBL/GenBank/DDBJ databases">
        <title>Complete sequence of Solibacter usitatus Ellin6076.</title>
        <authorList>
            <consortium name="US DOE Joint Genome Institute"/>
            <person name="Copeland A."/>
            <person name="Lucas S."/>
            <person name="Lapidus A."/>
            <person name="Barry K."/>
            <person name="Detter J.C."/>
            <person name="Glavina del Rio T."/>
            <person name="Hammon N."/>
            <person name="Israni S."/>
            <person name="Dalin E."/>
            <person name="Tice H."/>
            <person name="Pitluck S."/>
            <person name="Thompson L.S."/>
            <person name="Brettin T."/>
            <person name="Bruce D."/>
            <person name="Han C."/>
            <person name="Tapia R."/>
            <person name="Gilna P."/>
            <person name="Schmutz J."/>
            <person name="Larimer F."/>
            <person name="Land M."/>
            <person name="Hauser L."/>
            <person name="Kyrpides N."/>
            <person name="Mikhailova N."/>
            <person name="Janssen P.H."/>
            <person name="Kuske C.R."/>
            <person name="Richardson P."/>
        </authorList>
    </citation>
    <scope>NUCLEOTIDE SEQUENCE</scope>
    <source>
        <strain evidence="1">Ellin6076</strain>
    </source>
</reference>
<dbReference type="EMBL" id="CP000473">
    <property type="protein sequence ID" value="ABJ86699.1"/>
    <property type="molecule type" value="Genomic_DNA"/>
</dbReference>
<dbReference type="STRING" id="234267.Acid_5752"/>
<dbReference type="InParanoid" id="Q01UH1"/>
<protein>
    <submittedName>
        <fullName evidence="1">Uncharacterized protein</fullName>
    </submittedName>
</protein>
<organism evidence="1">
    <name type="scientific">Solibacter usitatus (strain Ellin6076)</name>
    <dbReference type="NCBI Taxonomy" id="234267"/>
    <lineage>
        <taxon>Bacteria</taxon>
        <taxon>Pseudomonadati</taxon>
        <taxon>Acidobacteriota</taxon>
        <taxon>Terriglobia</taxon>
        <taxon>Bryobacterales</taxon>
        <taxon>Solibacteraceae</taxon>
        <taxon>Candidatus Solibacter</taxon>
    </lineage>
</organism>
<proteinExistence type="predicted"/>